<sequence length="131" mass="14398">MQVLGNSYLIIAEIPVHWMASASRIPKQQEDKLALYPVWLMDSLGTRAAIFVRCPACNASMGLFPSTAAEQQQWNIKEPEISLMMGCANCPGTYRLTNDTLYALSVLPPQKTHTLPRPLTFGVADGNQGMS</sequence>
<comment type="caution">
    <text evidence="1">The sequence shown here is derived from an EMBL/GenBank/DDBJ whole genome shotgun (WGS) entry which is preliminary data.</text>
</comment>
<organism evidence="1">
    <name type="scientific">marine sediment metagenome</name>
    <dbReference type="NCBI Taxonomy" id="412755"/>
    <lineage>
        <taxon>unclassified sequences</taxon>
        <taxon>metagenomes</taxon>
        <taxon>ecological metagenomes</taxon>
    </lineage>
</organism>
<accession>A0A0F9IXQ0</accession>
<dbReference type="AlphaFoldDB" id="A0A0F9IXQ0"/>
<proteinExistence type="predicted"/>
<gene>
    <name evidence="1" type="ORF">LCGC14_1524410</name>
</gene>
<protein>
    <submittedName>
        <fullName evidence="1">Uncharacterized protein</fullName>
    </submittedName>
</protein>
<name>A0A0F9IXQ0_9ZZZZ</name>
<reference evidence="1" key="1">
    <citation type="journal article" date="2015" name="Nature">
        <title>Complex archaea that bridge the gap between prokaryotes and eukaryotes.</title>
        <authorList>
            <person name="Spang A."/>
            <person name="Saw J.H."/>
            <person name="Jorgensen S.L."/>
            <person name="Zaremba-Niedzwiedzka K."/>
            <person name="Martijn J."/>
            <person name="Lind A.E."/>
            <person name="van Eijk R."/>
            <person name="Schleper C."/>
            <person name="Guy L."/>
            <person name="Ettema T.J."/>
        </authorList>
    </citation>
    <scope>NUCLEOTIDE SEQUENCE</scope>
</reference>
<evidence type="ECO:0000313" key="1">
    <source>
        <dbReference type="EMBL" id="KKM62169.1"/>
    </source>
</evidence>
<dbReference type="EMBL" id="LAZR01011353">
    <property type="protein sequence ID" value="KKM62169.1"/>
    <property type="molecule type" value="Genomic_DNA"/>
</dbReference>